<accession>A0A9P6UJL3</accession>
<dbReference type="SMART" id="SM00404">
    <property type="entry name" value="PTPc_motif"/>
    <property type="match status" value="1"/>
</dbReference>
<dbReference type="CDD" id="cd18533">
    <property type="entry name" value="PTP_fungal"/>
    <property type="match status" value="1"/>
</dbReference>
<dbReference type="PROSITE" id="PS50055">
    <property type="entry name" value="TYR_PHOSPHATASE_PTP"/>
    <property type="match status" value="1"/>
</dbReference>
<evidence type="ECO:0000313" key="5">
    <source>
        <dbReference type="Proteomes" id="UP000738325"/>
    </source>
</evidence>
<dbReference type="PRINTS" id="PR00700">
    <property type="entry name" value="PRTYPHPHTASE"/>
</dbReference>
<dbReference type="AlphaFoldDB" id="A0A9P6UJL3"/>
<proteinExistence type="inferred from homology"/>
<feature type="domain" description="Tyrosine-protein phosphatase" evidence="2">
    <location>
        <begin position="121"/>
        <end position="406"/>
    </location>
</feature>
<dbReference type="PANTHER" id="PTHR19134">
    <property type="entry name" value="RECEPTOR-TYPE TYROSINE-PROTEIN PHOSPHATASE"/>
    <property type="match status" value="1"/>
</dbReference>
<keyword evidence="5" id="KW-1185">Reference proteome</keyword>
<evidence type="ECO:0000313" key="4">
    <source>
        <dbReference type="EMBL" id="KAG0306097.1"/>
    </source>
</evidence>
<dbReference type="InterPro" id="IPR050348">
    <property type="entry name" value="Protein-Tyr_Phosphatase"/>
</dbReference>
<evidence type="ECO:0000259" key="2">
    <source>
        <dbReference type="PROSITE" id="PS50055"/>
    </source>
</evidence>
<feature type="domain" description="Tyrosine specific protein phosphatases" evidence="3">
    <location>
        <begin position="274"/>
        <end position="343"/>
    </location>
</feature>
<dbReference type="Gene3D" id="3.90.190.10">
    <property type="entry name" value="Protein tyrosine phosphatase superfamily"/>
    <property type="match status" value="1"/>
</dbReference>
<dbReference type="EMBL" id="JAAAIP010001506">
    <property type="protein sequence ID" value="KAG0306097.1"/>
    <property type="molecule type" value="Genomic_DNA"/>
</dbReference>
<dbReference type="SMART" id="SM00194">
    <property type="entry name" value="PTPc"/>
    <property type="match status" value="1"/>
</dbReference>
<dbReference type="Pfam" id="PF00102">
    <property type="entry name" value="Y_phosphatase"/>
    <property type="match status" value="2"/>
</dbReference>
<comment type="similarity">
    <text evidence="1">Belongs to the protein-tyrosine phosphatase family. Non-receptor class subfamily.</text>
</comment>
<dbReference type="PANTHER" id="PTHR19134:SF561">
    <property type="entry name" value="PROTEIN TYROSINE PHOSPHATASE 36E, ISOFORM A"/>
    <property type="match status" value="1"/>
</dbReference>
<dbReference type="InterPro" id="IPR000242">
    <property type="entry name" value="PTP_cat"/>
</dbReference>
<dbReference type="GO" id="GO:0004725">
    <property type="term" value="F:protein tyrosine phosphatase activity"/>
    <property type="evidence" value="ECO:0007669"/>
    <property type="project" value="InterPro"/>
</dbReference>
<dbReference type="PROSITE" id="PS00383">
    <property type="entry name" value="TYR_PHOSPHATASE_1"/>
    <property type="match status" value="1"/>
</dbReference>
<dbReference type="InterPro" id="IPR029021">
    <property type="entry name" value="Prot-tyrosine_phosphatase-like"/>
</dbReference>
<comment type="caution">
    <text evidence="4">The sequence shown here is derived from an EMBL/GenBank/DDBJ whole genome shotgun (WGS) entry which is preliminary data.</text>
</comment>
<evidence type="ECO:0000256" key="1">
    <source>
        <dbReference type="ARBA" id="ARBA00009649"/>
    </source>
</evidence>
<protein>
    <submittedName>
        <fullName evidence="4">Uncharacterized protein</fullName>
    </submittedName>
</protein>
<dbReference type="InterPro" id="IPR000387">
    <property type="entry name" value="Tyr_Pase_dom"/>
</dbReference>
<dbReference type="SUPFAM" id="SSF52799">
    <property type="entry name" value="(Phosphotyrosine protein) phosphatases II"/>
    <property type="match status" value="1"/>
</dbReference>
<dbReference type="PROSITE" id="PS50056">
    <property type="entry name" value="TYR_PHOSPHATASE_2"/>
    <property type="match status" value="1"/>
</dbReference>
<gene>
    <name evidence="4" type="ORF">BGZ99_001892</name>
</gene>
<dbReference type="InterPro" id="IPR003595">
    <property type="entry name" value="Tyr_Pase_cat"/>
</dbReference>
<evidence type="ECO:0000259" key="3">
    <source>
        <dbReference type="PROSITE" id="PS50056"/>
    </source>
</evidence>
<name>A0A9P6UJL3_9FUNG</name>
<sequence>MTLKPVAGGNSICQTPMIENPNNNPLFESVRQAMGLNTNITEEVPVRLPPRFSVETVRDQVPSWLLDAICDSHGKTKLAQFFQKVEVAEKKRLAILMAPQEMRSGRTVDFSICAGLEKGMKNRYNHVWPFDKTRVKIEGCEDGEDDYINASFLQPPFGNRSYIATQGPLPSTFEDFWKIVWEQGSRVIVMLTREYEAGRIKCHRYWPTSEDPVMELGPLRVTFSSDRQPDPTNDTIVVRQVYLSNLHCPDEKRRMITQVQYTGWPDFGVPETPLEVLQVVQLANDHNIPASAGPMVVHCSAGCGRTGAFCVIDSILAELKHRPELKLLRERSPSSLSASMSQTASFGKSISNERVLNAMGRYFQPKEESAVSDVVFATVTRFREQRLSMVQCLRQYVFCYEAILWHLAIGAAREQGRTIQIPFKTTGLSTPLKAYPVGTVPSHASLSRGNAPVTTSNEEFSFFG</sequence>
<dbReference type="Proteomes" id="UP000738325">
    <property type="component" value="Unassembled WGS sequence"/>
</dbReference>
<reference evidence="4" key="1">
    <citation type="journal article" date="2020" name="Fungal Divers.">
        <title>Resolving the Mortierellaceae phylogeny through synthesis of multi-gene phylogenetics and phylogenomics.</title>
        <authorList>
            <person name="Vandepol N."/>
            <person name="Liber J."/>
            <person name="Desiro A."/>
            <person name="Na H."/>
            <person name="Kennedy M."/>
            <person name="Barry K."/>
            <person name="Grigoriev I.V."/>
            <person name="Miller A.N."/>
            <person name="O'Donnell K."/>
            <person name="Stajich J.E."/>
            <person name="Bonito G."/>
        </authorList>
    </citation>
    <scope>NUCLEOTIDE SEQUENCE</scope>
    <source>
        <strain evidence="4">REB-010B</strain>
    </source>
</reference>
<dbReference type="InterPro" id="IPR016130">
    <property type="entry name" value="Tyr_Pase_AS"/>
</dbReference>
<dbReference type="OrthoDB" id="6058203at2759"/>
<organism evidence="4 5">
    <name type="scientific">Dissophora globulifera</name>
    <dbReference type="NCBI Taxonomy" id="979702"/>
    <lineage>
        <taxon>Eukaryota</taxon>
        <taxon>Fungi</taxon>
        <taxon>Fungi incertae sedis</taxon>
        <taxon>Mucoromycota</taxon>
        <taxon>Mortierellomycotina</taxon>
        <taxon>Mortierellomycetes</taxon>
        <taxon>Mortierellales</taxon>
        <taxon>Mortierellaceae</taxon>
        <taxon>Dissophora</taxon>
    </lineage>
</organism>